<feature type="active site" evidence="5">
    <location>
        <position position="18"/>
    </location>
</feature>
<dbReference type="PROSITE" id="PS51160">
    <property type="entry name" value="ACYLPHOSPHATASE_3"/>
    <property type="match status" value="1"/>
</dbReference>
<accession>A0A1M7PMY6</accession>
<evidence type="ECO:0000256" key="4">
    <source>
        <dbReference type="ARBA" id="ARBA00047645"/>
    </source>
</evidence>
<dbReference type="InterPro" id="IPR020456">
    <property type="entry name" value="Acylphosphatase"/>
</dbReference>
<dbReference type="GO" id="GO:0003998">
    <property type="term" value="F:acylphosphatase activity"/>
    <property type="evidence" value="ECO:0007669"/>
    <property type="project" value="UniProtKB-EC"/>
</dbReference>
<feature type="active site" evidence="5">
    <location>
        <position position="36"/>
    </location>
</feature>
<dbReference type="PROSITE" id="PS00151">
    <property type="entry name" value="ACYLPHOSPHATASE_2"/>
    <property type="match status" value="1"/>
</dbReference>
<dbReference type="PANTHER" id="PTHR47268">
    <property type="entry name" value="ACYLPHOSPHATASE"/>
    <property type="match status" value="1"/>
</dbReference>
<dbReference type="EMBL" id="FRCZ01000004">
    <property type="protein sequence ID" value="SHN18651.1"/>
    <property type="molecule type" value="Genomic_DNA"/>
</dbReference>
<dbReference type="Pfam" id="PF00708">
    <property type="entry name" value="Acylphosphatase"/>
    <property type="match status" value="1"/>
</dbReference>
<name>A0A1M7PMY6_9BACI</name>
<organism evidence="9 10">
    <name type="scientific">Gracilibacillus kekensis</name>
    <dbReference type="NCBI Taxonomy" id="1027249"/>
    <lineage>
        <taxon>Bacteria</taxon>
        <taxon>Bacillati</taxon>
        <taxon>Bacillota</taxon>
        <taxon>Bacilli</taxon>
        <taxon>Bacillales</taxon>
        <taxon>Bacillaceae</taxon>
        <taxon>Gracilibacillus</taxon>
    </lineage>
</organism>
<feature type="domain" description="Acylphosphatase-like" evidence="8">
    <location>
        <begin position="3"/>
        <end position="91"/>
    </location>
</feature>
<dbReference type="InterPro" id="IPR036046">
    <property type="entry name" value="Acylphosphatase-like_dom_sf"/>
</dbReference>
<dbReference type="STRING" id="1027249.SAMN05216179_2365"/>
<evidence type="ECO:0000313" key="9">
    <source>
        <dbReference type="EMBL" id="SHN18651.1"/>
    </source>
</evidence>
<evidence type="ECO:0000256" key="1">
    <source>
        <dbReference type="ARBA" id="ARBA00005614"/>
    </source>
</evidence>
<comment type="catalytic activity">
    <reaction evidence="4 5 6">
        <text>an acyl phosphate + H2O = a carboxylate + phosphate + H(+)</text>
        <dbReference type="Rhea" id="RHEA:14965"/>
        <dbReference type="ChEBI" id="CHEBI:15377"/>
        <dbReference type="ChEBI" id="CHEBI:15378"/>
        <dbReference type="ChEBI" id="CHEBI:29067"/>
        <dbReference type="ChEBI" id="CHEBI:43474"/>
        <dbReference type="ChEBI" id="CHEBI:59918"/>
        <dbReference type="EC" id="3.6.1.7"/>
    </reaction>
</comment>
<evidence type="ECO:0000256" key="3">
    <source>
        <dbReference type="ARBA" id="ARBA00015991"/>
    </source>
</evidence>
<reference evidence="9 10" key="1">
    <citation type="submission" date="2016-11" db="EMBL/GenBank/DDBJ databases">
        <authorList>
            <person name="Jaros S."/>
            <person name="Januszkiewicz K."/>
            <person name="Wedrychowicz H."/>
        </authorList>
    </citation>
    <scope>NUCLEOTIDE SEQUENCE [LARGE SCALE GENOMIC DNA]</scope>
    <source>
        <strain evidence="9 10">CGMCC 1.10681</strain>
    </source>
</reference>
<dbReference type="EC" id="3.6.1.7" evidence="2 5"/>
<evidence type="ECO:0000259" key="8">
    <source>
        <dbReference type="PROSITE" id="PS51160"/>
    </source>
</evidence>
<dbReference type="PROSITE" id="PS00150">
    <property type="entry name" value="ACYLPHOSPHATASE_1"/>
    <property type="match status" value="1"/>
</dbReference>
<dbReference type="InterPro" id="IPR001792">
    <property type="entry name" value="Acylphosphatase-like_dom"/>
</dbReference>
<evidence type="ECO:0000256" key="7">
    <source>
        <dbReference type="RuleBase" id="RU004168"/>
    </source>
</evidence>
<dbReference type="Gene3D" id="3.30.70.100">
    <property type="match status" value="1"/>
</dbReference>
<sequence length="91" mass="10327">MRRIHLVVSGRVQGVGFRAYTQQAAIENDIVGWVRNLADGAVEVEAVGEDKQVDQFIKKVKKGPSFFAKVKNIEVTECETVHNYQKFEIVY</sequence>
<evidence type="ECO:0000313" key="10">
    <source>
        <dbReference type="Proteomes" id="UP000184184"/>
    </source>
</evidence>
<gene>
    <name evidence="9" type="ORF">SAMN05216179_2365</name>
</gene>
<comment type="similarity">
    <text evidence="1 7">Belongs to the acylphosphatase family.</text>
</comment>
<dbReference type="PANTHER" id="PTHR47268:SF4">
    <property type="entry name" value="ACYLPHOSPHATASE"/>
    <property type="match status" value="1"/>
</dbReference>
<dbReference type="Proteomes" id="UP000184184">
    <property type="component" value="Unassembled WGS sequence"/>
</dbReference>
<keyword evidence="5 6" id="KW-0378">Hydrolase</keyword>
<dbReference type="InterPro" id="IPR017968">
    <property type="entry name" value="Acylphosphatase_CS"/>
</dbReference>
<evidence type="ECO:0000256" key="6">
    <source>
        <dbReference type="RuleBase" id="RU000553"/>
    </source>
</evidence>
<protein>
    <recommendedName>
        <fullName evidence="3 5">Acylphosphatase</fullName>
        <ecNumber evidence="2 5">3.6.1.7</ecNumber>
    </recommendedName>
</protein>
<evidence type="ECO:0000256" key="5">
    <source>
        <dbReference type="PROSITE-ProRule" id="PRU00520"/>
    </source>
</evidence>
<proteinExistence type="inferred from homology"/>
<evidence type="ECO:0000256" key="2">
    <source>
        <dbReference type="ARBA" id="ARBA00012150"/>
    </source>
</evidence>
<keyword evidence="10" id="KW-1185">Reference proteome</keyword>
<dbReference type="SUPFAM" id="SSF54975">
    <property type="entry name" value="Acylphosphatase/BLUF domain-like"/>
    <property type="match status" value="1"/>
</dbReference>
<dbReference type="AlphaFoldDB" id="A0A1M7PMY6"/>